<protein>
    <submittedName>
        <fullName evidence="1">GAF domain-containing protein</fullName>
    </submittedName>
</protein>
<dbReference type="Proteomes" id="UP000467240">
    <property type="component" value="Unassembled WGS sequence"/>
</dbReference>
<dbReference type="RefSeq" id="WP_158040620.1">
    <property type="nucleotide sequence ID" value="NZ_JACCFV010000001.1"/>
</dbReference>
<comment type="caution">
    <text evidence="1">The sequence shown here is derived from an EMBL/GenBank/DDBJ whole genome shotgun (WGS) entry which is preliminary data.</text>
</comment>
<proteinExistence type="predicted"/>
<dbReference type="EMBL" id="WBJZ01000010">
    <property type="protein sequence ID" value="KAB1656868.1"/>
    <property type="molecule type" value="Genomic_DNA"/>
</dbReference>
<accession>A0A7J5BRD3</accession>
<evidence type="ECO:0000313" key="1">
    <source>
        <dbReference type="EMBL" id="KAB1656868.1"/>
    </source>
</evidence>
<reference evidence="1 2" key="1">
    <citation type="submission" date="2019-09" db="EMBL/GenBank/DDBJ databases">
        <title>Phylogeny of genus Pseudoclavibacter and closely related genus.</title>
        <authorList>
            <person name="Li Y."/>
        </authorList>
    </citation>
    <scope>NUCLEOTIDE SEQUENCE [LARGE SCALE GENOMIC DNA]</scope>
    <source>
        <strain evidence="1 2">DSM 23821</strain>
    </source>
</reference>
<sequence>MTGYDAVRSGTDLAVHARTLRRAHDAVIAGEEPTSVARPLVLRSWRRVLSAGIRLDTLNNRRPLELAGLEARRESSPLRPVLGDLTQALGPAGEATGFLTVVTDADGVVLWRRGPSGAKRQGDRLGFVEGARWAEVDVGTNAIGTALAERAPVELFSAEHFEEGQHPWFCTAAPIHDPRTGRLLGVVDVSGPALSLHPTISALVSAAVRVGELSLQQRHTARLANLRAAHAAVLAAVREPHVLLDATGWVVSSHGVAAPARLAVPHAGVPLDVPGLGACEVESLGDAFLARRRRGASEMHAVLRLGARPVLETRTDEDRWRTPLNPRHARILELLVRAGEVGLSASSLGVAVYGDGGHEVSVRAEVSRLRRVVGALIESSPYRIRGGARVEIVDERSD</sequence>
<gene>
    <name evidence="1" type="ORF">F8O01_09500</name>
</gene>
<dbReference type="InterPro" id="IPR029016">
    <property type="entry name" value="GAF-like_dom_sf"/>
</dbReference>
<dbReference type="OrthoDB" id="3928741at2"/>
<dbReference type="SUPFAM" id="SSF55781">
    <property type="entry name" value="GAF domain-like"/>
    <property type="match status" value="1"/>
</dbReference>
<keyword evidence="2" id="KW-1185">Reference proteome</keyword>
<name>A0A7J5BRD3_9MICO</name>
<dbReference type="AlphaFoldDB" id="A0A7J5BRD3"/>
<dbReference type="Gene3D" id="3.30.450.40">
    <property type="match status" value="1"/>
</dbReference>
<evidence type="ECO:0000313" key="2">
    <source>
        <dbReference type="Proteomes" id="UP000467240"/>
    </source>
</evidence>
<organism evidence="1 2">
    <name type="scientific">Pseudoclavibacter chungangensis</name>
    <dbReference type="NCBI Taxonomy" id="587635"/>
    <lineage>
        <taxon>Bacteria</taxon>
        <taxon>Bacillati</taxon>
        <taxon>Actinomycetota</taxon>
        <taxon>Actinomycetes</taxon>
        <taxon>Micrococcales</taxon>
        <taxon>Microbacteriaceae</taxon>
        <taxon>Pseudoclavibacter</taxon>
    </lineage>
</organism>